<evidence type="ECO:0008006" key="4">
    <source>
        <dbReference type="Google" id="ProtNLM"/>
    </source>
</evidence>
<keyword evidence="3" id="KW-1185">Reference proteome</keyword>
<dbReference type="RefSeq" id="WP_146571303.1">
    <property type="nucleotide sequence ID" value="NZ_SJPH01000001.1"/>
</dbReference>
<organism evidence="2 3">
    <name type="scientific">Botrimarina hoheduenensis</name>
    <dbReference type="NCBI Taxonomy" id="2528000"/>
    <lineage>
        <taxon>Bacteria</taxon>
        <taxon>Pseudomonadati</taxon>
        <taxon>Planctomycetota</taxon>
        <taxon>Planctomycetia</taxon>
        <taxon>Pirellulales</taxon>
        <taxon>Lacipirellulaceae</taxon>
        <taxon>Botrimarina</taxon>
    </lineage>
</organism>
<feature type="signal peptide" evidence="1">
    <location>
        <begin position="1"/>
        <end position="22"/>
    </location>
</feature>
<dbReference type="InterPro" id="IPR018247">
    <property type="entry name" value="EF_Hand_1_Ca_BS"/>
</dbReference>
<dbReference type="OrthoDB" id="286964at2"/>
<evidence type="ECO:0000313" key="2">
    <source>
        <dbReference type="EMBL" id="TWT48897.1"/>
    </source>
</evidence>
<reference evidence="2 3" key="1">
    <citation type="submission" date="2019-02" db="EMBL/GenBank/DDBJ databases">
        <title>Deep-cultivation of Planctomycetes and their phenomic and genomic characterization uncovers novel biology.</title>
        <authorList>
            <person name="Wiegand S."/>
            <person name="Jogler M."/>
            <person name="Boedeker C."/>
            <person name="Pinto D."/>
            <person name="Vollmers J."/>
            <person name="Rivas-Marin E."/>
            <person name="Kohn T."/>
            <person name="Peeters S.H."/>
            <person name="Heuer A."/>
            <person name="Rast P."/>
            <person name="Oberbeckmann S."/>
            <person name="Bunk B."/>
            <person name="Jeske O."/>
            <person name="Meyerdierks A."/>
            <person name="Storesund J.E."/>
            <person name="Kallscheuer N."/>
            <person name="Luecker S."/>
            <person name="Lage O.M."/>
            <person name="Pohl T."/>
            <person name="Merkel B.J."/>
            <person name="Hornburger P."/>
            <person name="Mueller R.-W."/>
            <person name="Bruemmer F."/>
            <person name="Labrenz M."/>
            <person name="Spormann A.M."/>
            <person name="Op Den Camp H."/>
            <person name="Overmann J."/>
            <person name="Amann R."/>
            <person name="Jetten M.S.M."/>
            <person name="Mascher T."/>
            <person name="Medema M.H."/>
            <person name="Devos D.P."/>
            <person name="Kaster A.-K."/>
            <person name="Ovreas L."/>
            <person name="Rohde M."/>
            <person name="Galperin M.Y."/>
            <person name="Jogler C."/>
        </authorList>
    </citation>
    <scope>NUCLEOTIDE SEQUENCE [LARGE SCALE GENOMIC DNA]</scope>
    <source>
        <strain evidence="2 3">Pla111</strain>
    </source>
</reference>
<evidence type="ECO:0000313" key="3">
    <source>
        <dbReference type="Proteomes" id="UP000318995"/>
    </source>
</evidence>
<dbReference type="PROSITE" id="PS00018">
    <property type="entry name" value="EF_HAND_1"/>
    <property type="match status" value="1"/>
</dbReference>
<accession>A0A5C5WEH7</accession>
<sequence length="451" mass="46913" precursor="true">MKRLLGLSVVALGLAIAPGASAQTVFVNDTFESYADQSAFLTGWRPEAGDGFSGGAGSSAQLVLSGAPEAVAGQQGNAATGVSGQINEQTGGFSPTGVVNLTGYQLAPSETEKIVVRGDIFARGDQSNSLAGTDQSFRQTLGLRSDIFDRNPDPGITEAGVNFLELGYYNESSCLPTNPSCVGPTAGDPDNGIPPTEGDPEFRDNADFMFRMVLFDFASLGDYKENGVSIGSPVLQSPNWQQFPLNPDLDLVTTTLPNGSVGNGDGRVNLIDIGDGWHTFQAEIFDTKIVLTLDLFGDELDNVTGLGGVDATVEVEIAMAASFTQAPFDLDPAPMNSLRIGAPSGVSSLSGTALFDNIYLALEDATTAPAVPGDFNGDGKVDNGDLNLLLGNWGSPTVPVEWINGFETPVDNGELNALLGNWGFGVGVAVPEPASALLAALACGLVARRRR</sequence>
<name>A0A5C5WEH7_9BACT</name>
<evidence type="ECO:0000256" key="1">
    <source>
        <dbReference type="SAM" id="SignalP"/>
    </source>
</evidence>
<feature type="chain" id="PRO_5022934355" description="PEP-CTERM protein-sorting domain-containing protein" evidence="1">
    <location>
        <begin position="23"/>
        <end position="451"/>
    </location>
</feature>
<protein>
    <recommendedName>
        <fullName evidence="4">PEP-CTERM protein-sorting domain-containing protein</fullName>
    </recommendedName>
</protein>
<comment type="caution">
    <text evidence="2">The sequence shown here is derived from an EMBL/GenBank/DDBJ whole genome shotgun (WGS) entry which is preliminary data.</text>
</comment>
<dbReference type="AlphaFoldDB" id="A0A5C5WEH7"/>
<proteinExistence type="predicted"/>
<dbReference type="Proteomes" id="UP000318995">
    <property type="component" value="Unassembled WGS sequence"/>
</dbReference>
<keyword evidence="1" id="KW-0732">Signal</keyword>
<dbReference type="EMBL" id="SJPH01000001">
    <property type="protein sequence ID" value="TWT48897.1"/>
    <property type="molecule type" value="Genomic_DNA"/>
</dbReference>
<gene>
    <name evidence="2" type="ORF">Pla111_06730</name>
</gene>